<dbReference type="PATRIC" id="fig|883079.3.peg.2657"/>
<dbReference type="HOGENOM" id="CLU_069356_28_1_5"/>
<sequence length="185" mass="20064">MAKPEAAREDVLAALAEVFRAHGYEGATLALITEATGLGKGSLYNFFPGGKEQMANEVLGSIDRWFNDRIYTPLRNASDPAKGIAEMYAATNDYFGSGQRVCLVGVVALGASRDLFAEKVKVYFAGWVDALAAALRRLGGGKAEARRKSEQAVLEIQGALVLARAFDDPKVFSRALKESERRLFD</sequence>
<protein>
    <recommendedName>
        <fullName evidence="5">HTH tetR-type domain-containing protein</fullName>
    </recommendedName>
</protein>
<accession>K8P6S7</accession>
<dbReference type="Pfam" id="PF00440">
    <property type="entry name" value="TetR_N"/>
    <property type="match status" value="1"/>
</dbReference>
<keyword evidence="3" id="KW-0804">Transcription</keyword>
<name>K8P6S7_9BRAD</name>
<evidence type="ECO:0000256" key="3">
    <source>
        <dbReference type="ARBA" id="ARBA00023163"/>
    </source>
</evidence>
<dbReference type="PANTHER" id="PTHR47506">
    <property type="entry name" value="TRANSCRIPTIONAL REGULATORY PROTEIN"/>
    <property type="match status" value="1"/>
</dbReference>
<keyword evidence="1" id="KW-0805">Transcription regulation</keyword>
<dbReference type="PROSITE" id="PS50977">
    <property type="entry name" value="HTH_TETR_2"/>
    <property type="match status" value="1"/>
</dbReference>
<evidence type="ECO:0000256" key="2">
    <source>
        <dbReference type="ARBA" id="ARBA00023125"/>
    </source>
</evidence>
<proteinExistence type="predicted"/>
<dbReference type="RefSeq" id="WP_002713468.1">
    <property type="nucleotide sequence ID" value="NZ_KB375281.1"/>
</dbReference>
<dbReference type="InterPro" id="IPR001647">
    <property type="entry name" value="HTH_TetR"/>
</dbReference>
<dbReference type="SUPFAM" id="SSF46689">
    <property type="entry name" value="Homeodomain-like"/>
    <property type="match status" value="1"/>
</dbReference>
<evidence type="ECO:0000313" key="6">
    <source>
        <dbReference type="EMBL" id="EKS35330.1"/>
    </source>
</evidence>
<dbReference type="InterPro" id="IPR009057">
    <property type="entry name" value="Homeodomain-like_sf"/>
</dbReference>
<evidence type="ECO:0000256" key="4">
    <source>
        <dbReference type="PROSITE-ProRule" id="PRU00335"/>
    </source>
</evidence>
<dbReference type="GO" id="GO:0003677">
    <property type="term" value="F:DNA binding"/>
    <property type="evidence" value="ECO:0007669"/>
    <property type="project" value="UniProtKB-UniRule"/>
</dbReference>
<dbReference type="Proteomes" id="UP000001095">
    <property type="component" value="Unassembled WGS sequence"/>
</dbReference>
<dbReference type="SUPFAM" id="SSF48498">
    <property type="entry name" value="Tetracyclin repressor-like, C-terminal domain"/>
    <property type="match status" value="1"/>
</dbReference>
<evidence type="ECO:0000313" key="7">
    <source>
        <dbReference type="Proteomes" id="UP000001095"/>
    </source>
</evidence>
<evidence type="ECO:0000259" key="5">
    <source>
        <dbReference type="PROSITE" id="PS50977"/>
    </source>
</evidence>
<dbReference type="AlphaFoldDB" id="K8P6S7"/>
<feature type="DNA-binding region" description="H-T-H motif" evidence="4">
    <location>
        <begin position="28"/>
        <end position="47"/>
    </location>
</feature>
<keyword evidence="2 4" id="KW-0238">DNA-binding</keyword>
<comment type="caution">
    <text evidence="6">The sequence shown here is derived from an EMBL/GenBank/DDBJ whole genome shotgun (WGS) entry which is preliminary data.</text>
</comment>
<dbReference type="InterPro" id="IPR036271">
    <property type="entry name" value="Tet_transcr_reg_TetR-rel_C_sf"/>
</dbReference>
<gene>
    <name evidence="6" type="ORF">HMPREF9696_02602</name>
</gene>
<organism evidence="6 7">
    <name type="scientific">Afipia clevelandensis ATCC 49720</name>
    <dbReference type="NCBI Taxonomy" id="883079"/>
    <lineage>
        <taxon>Bacteria</taxon>
        <taxon>Pseudomonadati</taxon>
        <taxon>Pseudomonadota</taxon>
        <taxon>Alphaproteobacteria</taxon>
        <taxon>Hyphomicrobiales</taxon>
        <taxon>Nitrobacteraceae</taxon>
        <taxon>Afipia</taxon>
    </lineage>
</organism>
<dbReference type="OrthoDB" id="9811084at2"/>
<keyword evidence="7" id="KW-1185">Reference proteome</keyword>
<dbReference type="Pfam" id="PF21993">
    <property type="entry name" value="TetR_C_13_2"/>
    <property type="match status" value="1"/>
</dbReference>
<feature type="domain" description="HTH tetR-type" evidence="5">
    <location>
        <begin position="5"/>
        <end position="65"/>
    </location>
</feature>
<dbReference type="PANTHER" id="PTHR47506:SF1">
    <property type="entry name" value="HTH-TYPE TRANSCRIPTIONAL REGULATOR YJDC"/>
    <property type="match status" value="1"/>
</dbReference>
<evidence type="ECO:0000256" key="1">
    <source>
        <dbReference type="ARBA" id="ARBA00023015"/>
    </source>
</evidence>
<dbReference type="EMBL" id="AGWY01000011">
    <property type="protein sequence ID" value="EKS35330.1"/>
    <property type="molecule type" value="Genomic_DNA"/>
</dbReference>
<dbReference type="Gene3D" id="1.10.357.10">
    <property type="entry name" value="Tetracycline Repressor, domain 2"/>
    <property type="match status" value="1"/>
</dbReference>
<dbReference type="InterPro" id="IPR054156">
    <property type="entry name" value="YxaF_TetR_C"/>
</dbReference>
<reference evidence="6 7" key="1">
    <citation type="submission" date="2012-04" db="EMBL/GenBank/DDBJ databases">
        <title>The Genome Sequence of Afipia clevelandensis ATCC 49720.</title>
        <authorList>
            <consortium name="The Broad Institute Genome Sequencing Platform"/>
            <person name="Earl A."/>
            <person name="Ward D."/>
            <person name="Feldgarden M."/>
            <person name="Gevers D."/>
            <person name="Huys G."/>
            <person name="Walker B."/>
            <person name="Young S.K."/>
            <person name="Zeng Q."/>
            <person name="Gargeya S."/>
            <person name="Fitzgerald M."/>
            <person name="Haas B."/>
            <person name="Abouelleil A."/>
            <person name="Alvarado L."/>
            <person name="Arachchi H.M."/>
            <person name="Berlin A."/>
            <person name="Chapman S.B."/>
            <person name="Goldberg J."/>
            <person name="Griggs A."/>
            <person name="Gujja S."/>
            <person name="Hansen M."/>
            <person name="Howarth C."/>
            <person name="Imamovic A."/>
            <person name="Larimer J."/>
            <person name="McCowen C."/>
            <person name="Montmayeur A."/>
            <person name="Murphy C."/>
            <person name="Neiman D."/>
            <person name="Pearson M."/>
            <person name="Priest M."/>
            <person name="Roberts A."/>
            <person name="Saif S."/>
            <person name="Shea T."/>
            <person name="Sisk P."/>
            <person name="Sykes S."/>
            <person name="Wortman J."/>
            <person name="Nusbaum C."/>
            <person name="Birren B."/>
        </authorList>
    </citation>
    <scope>NUCLEOTIDE SEQUENCE [LARGE SCALE GENOMIC DNA]</scope>
    <source>
        <strain evidence="6 7">ATCC 49720</strain>
    </source>
</reference>